<evidence type="ECO:0000256" key="5">
    <source>
        <dbReference type="ARBA" id="ARBA00022840"/>
    </source>
</evidence>
<organism evidence="13 14">
    <name type="scientific">Evansella caseinilytica</name>
    <dbReference type="NCBI Taxonomy" id="1503961"/>
    <lineage>
        <taxon>Bacteria</taxon>
        <taxon>Bacillati</taxon>
        <taxon>Bacillota</taxon>
        <taxon>Bacilli</taxon>
        <taxon>Bacillales</taxon>
        <taxon>Bacillaceae</taxon>
        <taxon>Evansella</taxon>
    </lineage>
</organism>
<evidence type="ECO:0000256" key="6">
    <source>
        <dbReference type="ARBA" id="ARBA00022888"/>
    </source>
</evidence>
<dbReference type="GO" id="GO:0005524">
    <property type="term" value="F:ATP binding"/>
    <property type="evidence" value="ECO:0007669"/>
    <property type="project" value="UniProtKB-KW"/>
</dbReference>
<evidence type="ECO:0000256" key="1">
    <source>
        <dbReference type="ARBA" id="ARBA00005187"/>
    </source>
</evidence>
<dbReference type="InterPro" id="IPR001962">
    <property type="entry name" value="Asn_synthase"/>
</dbReference>
<dbReference type="SUPFAM" id="SSF56235">
    <property type="entry name" value="N-terminal nucleophile aminohydrolases (Ntn hydrolases)"/>
    <property type="match status" value="1"/>
</dbReference>
<feature type="active site" description="For GATase activity" evidence="9">
    <location>
        <position position="2"/>
    </location>
</feature>
<dbReference type="GO" id="GO:0004066">
    <property type="term" value="F:asparagine synthase (glutamine-hydrolyzing) activity"/>
    <property type="evidence" value="ECO:0007669"/>
    <property type="project" value="UniProtKB-EC"/>
</dbReference>
<dbReference type="Proteomes" id="UP000198935">
    <property type="component" value="Unassembled WGS sequence"/>
</dbReference>
<proteinExistence type="inferred from homology"/>
<sequence length="647" mass="74914">MCGFVGIVSANNETLYYQPLREMMNVIAHRGPDDSGIFEGQYARLGFRRLSIVDIEGGHQPMSYLDDRYTIIFNGEIYNAPELREQLIKMGASFQTHSDTEVILAAFHHYGEECLHRFKGMFAFLIWDREEERLFGARDPFGIKPLFYRTLRDGTYVFSSEKKSLFFVEEQAYIDGEAAFHYLTFQYIPEPNTATAQIDKVKPGHSVHWRPESGFSTRCYWKPEFVPKTSFGNKAVHFFTAPFKQKQLQLEKELFLTDIRETLVDSVKRHMRSDVPVGAFLSGGIDSSAIVSIARQFHPNLNTFTAEFEREGYSEGDVAEETARAIDVNHKRVKISVDDVMNEFSKIVWHMDEPVADPAAIPLYFVAREASKHVTVVLSGEGADEIFGGYNIYREPHSLRFFNGLPPFLKPVLRKAAERWLPVGMRGRSFLMRGCSPIEDRFVGNAKIFEDHEKERYLVPGSPTWKTSDITHSLYEETKNYDAVSKMQYIDLHTWLRGDILVKADKMTMAHSLELRVPFLDRDVFDVAAKMPLRGKVKGKQTKVWLRESLADIVPGHVLQRKKLGFPVPIRHWLKDEMYDWAKEWILHSHTDHIFDKKACLELLEDHRVGKLDGSRKIWTILTYMVWHHHYMENHHDSGQEYIHHIG</sequence>
<feature type="site" description="Important for beta-aspartyl-AMP intermediate formation" evidence="11">
    <location>
        <position position="381"/>
    </location>
</feature>
<dbReference type="InterPro" id="IPR006426">
    <property type="entry name" value="Asn_synth_AEB"/>
</dbReference>
<dbReference type="InterPro" id="IPR014729">
    <property type="entry name" value="Rossmann-like_a/b/a_fold"/>
</dbReference>
<evidence type="ECO:0000256" key="4">
    <source>
        <dbReference type="ARBA" id="ARBA00022741"/>
    </source>
</evidence>
<keyword evidence="5 10" id="KW-0067">ATP-binding</keyword>
<dbReference type="GO" id="GO:0006529">
    <property type="term" value="P:asparagine biosynthetic process"/>
    <property type="evidence" value="ECO:0007669"/>
    <property type="project" value="UniProtKB-KW"/>
</dbReference>
<evidence type="ECO:0000259" key="12">
    <source>
        <dbReference type="PROSITE" id="PS51278"/>
    </source>
</evidence>
<keyword evidence="9" id="KW-0028">Amino-acid biosynthesis</keyword>
<dbReference type="PROSITE" id="PS51278">
    <property type="entry name" value="GATASE_TYPE_2"/>
    <property type="match status" value="1"/>
</dbReference>
<feature type="binding site" evidence="10">
    <location>
        <position position="99"/>
    </location>
    <ligand>
        <name>L-glutamine</name>
        <dbReference type="ChEBI" id="CHEBI:58359"/>
    </ligand>
</feature>
<evidence type="ECO:0000313" key="13">
    <source>
        <dbReference type="EMBL" id="SDZ33976.1"/>
    </source>
</evidence>
<dbReference type="EMBL" id="FNPI01000010">
    <property type="protein sequence ID" value="SDZ33976.1"/>
    <property type="molecule type" value="Genomic_DNA"/>
</dbReference>
<feature type="domain" description="Glutamine amidotransferase type-2" evidence="12">
    <location>
        <begin position="2"/>
        <end position="212"/>
    </location>
</feature>
<dbReference type="Gene3D" id="3.40.50.620">
    <property type="entry name" value="HUPs"/>
    <property type="match status" value="2"/>
</dbReference>
<comment type="catalytic activity">
    <reaction evidence="8">
        <text>L-aspartate + L-glutamine + ATP + H2O = L-asparagine + L-glutamate + AMP + diphosphate + H(+)</text>
        <dbReference type="Rhea" id="RHEA:12228"/>
        <dbReference type="ChEBI" id="CHEBI:15377"/>
        <dbReference type="ChEBI" id="CHEBI:15378"/>
        <dbReference type="ChEBI" id="CHEBI:29985"/>
        <dbReference type="ChEBI" id="CHEBI:29991"/>
        <dbReference type="ChEBI" id="CHEBI:30616"/>
        <dbReference type="ChEBI" id="CHEBI:33019"/>
        <dbReference type="ChEBI" id="CHEBI:58048"/>
        <dbReference type="ChEBI" id="CHEBI:58359"/>
        <dbReference type="ChEBI" id="CHEBI:456215"/>
        <dbReference type="EC" id="6.3.5.4"/>
    </reaction>
</comment>
<evidence type="ECO:0000256" key="8">
    <source>
        <dbReference type="ARBA" id="ARBA00048741"/>
    </source>
</evidence>
<protein>
    <recommendedName>
        <fullName evidence="3">asparagine synthase (glutamine-hydrolyzing)</fullName>
        <ecNumber evidence="3">6.3.5.4</ecNumber>
    </recommendedName>
</protein>
<dbReference type="SUPFAM" id="SSF52402">
    <property type="entry name" value="Adenine nucleotide alpha hydrolases-like"/>
    <property type="match status" value="1"/>
</dbReference>
<evidence type="ECO:0000256" key="9">
    <source>
        <dbReference type="PIRSR" id="PIRSR001589-1"/>
    </source>
</evidence>
<dbReference type="PIRSF" id="PIRSF001589">
    <property type="entry name" value="Asn_synthetase_glu-h"/>
    <property type="match status" value="1"/>
</dbReference>
<dbReference type="Gene3D" id="3.60.20.10">
    <property type="entry name" value="Glutamine Phosphoribosylpyrophosphate, subunit 1, domain 1"/>
    <property type="match status" value="1"/>
</dbReference>
<dbReference type="PANTHER" id="PTHR43284">
    <property type="entry name" value="ASPARAGINE SYNTHETASE (GLUTAMINE-HYDROLYZING)"/>
    <property type="match status" value="1"/>
</dbReference>
<comment type="similarity">
    <text evidence="2">Belongs to the asparagine synthetase family.</text>
</comment>
<dbReference type="Pfam" id="PF13537">
    <property type="entry name" value="GATase_7"/>
    <property type="match status" value="1"/>
</dbReference>
<keyword evidence="7 9" id="KW-0315">Glutamine amidotransferase</keyword>
<evidence type="ECO:0000256" key="10">
    <source>
        <dbReference type="PIRSR" id="PIRSR001589-2"/>
    </source>
</evidence>
<dbReference type="OrthoDB" id="9763290at2"/>
<keyword evidence="14" id="KW-1185">Reference proteome</keyword>
<dbReference type="AlphaFoldDB" id="A0A1H3S7H4"/>
<dbReference type="EC" id="6.3.5.4" evidence="3"/>
<dbReference type="NCBIfam" id="TIGR01536">
    <property type="entry name" value="asn_synth_AEB"/>
    <property type="match status" value="1"/>
</dbReference>
<dbReference type="PANTHER" id="PTHR43284:SF1">
    <property type="entry name" value="ASPARAGINE SYNTHETASE"/>
    <property type="match status" value="1"/>
</dbReference>
<dbReference type="CDD" id="cd00712">
    <property type="entry name" value="AsnB"/>
    <property type="match status" value="1"/>
</dbReference>
<evidence type="ECO:0000256" key="7">
    <source>
        <dbReference type="ARBA" id="ARBA00022962"/>
    </source>
</evidence>
<dbReference type="InterPro" id="IPR051786">
    <property type="entry name" value="ASN_synthetase/amidase"/>
</dbReference>
<evidence type="ECO:0000256" key="11">
    <source>
        <dbReference type="PIRSR" id="PIRSR001589-3"/>
    </source>
</evidence>
<evidence type="ECO:0000256" key="3">
    <source>
        <dbReference type="ARBA" id="ARBA00012737"/>
    </source>
</evidence>
<reference evidence="14" key="1">
    <citation type="submission" date="2016-10" db="EMBL/GenBank/DDBJ databases">
        <authorList>
            <person name="Varghese N."/>
            <person name="Submissions S."/>
        </authorList>
    </citation>
    <scope>NUCLEOTIDE SEQUENCE [LARGE SCALE GENOMIC DNA]</scope>
    <source>
        <strain evidence="14">SP</strain>
    </source>
</reference>
<evidence type="ECO:0000256" key="2">
    <source>
        <dbReference type="ARBA" id="ARBA00005752"/>
    </source>
</evidence>
<accession>A0A1H3S7H4</accession>
<dbReference type="GO" id="GO:0005829">
    <property type="term" value="C:cytosol"/>
    <property type="evidence" value="ECO:0007669"/>
    <property type="project" value="TreeGrafter"/>
</dbReference>
<name>A0A1H3S7H4_9BACI</name>
<dbReference type="InterPro" id="IPR029055">
    <property type="entry name" value="Ntn_hydrolases_N"/>
</dbReference>
<keyword evidence="4 10" id="KW-0547">Nucleotide-binding</keyword>
<dbReference type="CDD" id="cd01991">
    <property type="entry name" value="Asn_synthase_B_C"/>
    <property type="match status" value="1"/>
</dbReference>
<gene>
    <name evidence="13" type="ORF">SAMN05421736_11057</name>
</gene>
<dbReference type="Pfam" id="PF00733">
    <property type="entry name" value="Asn_synthase"/>
    <property type="match status" value="1"/>
</dbReference>
<keyword evidence="6 9" id="KW-0061">Asparagine biosynthesis</keyword>
<evidence type="ECO:0000313" key="14">
    <source>
        <dbReference type="Proteomes" id="UP000198935"/>
    </source>
</evidence>
<feature type="binding site" evidence="10">
    <location>
        <begin position="379"/>
        <end position="380"/>
    </location>
    <ligand>
        <name>ATP</name>
        <dbReference type="ChEBI" id="CHEBI:30616"/>
    </ligand>
</feature>
<comment type="pathway">
    <text evidence="1">Amino-acid biosynthesis; L-asparagine biosynthesis; L-asparagine from L-aspartate (L-Gln route): step 1/1.</text>
</comment>
<dbReference type="STRING" id="1503961.SAMN05421736_11057"/>
<dbReference type="InterPro" id="IPR017932">
    <property type="entry name" value="GATase_2_dom"/>
</dbReference>
<dbReference type="InterPro" id="IPR033738">
    <property type="entry name" value="AsnB_N"/>
</dbReference>